<name>A0ABU7LRV6_9PROT</name>
<dbReference type="CDD" id="cd04301">
    <property type="entry name" value="NAT_SF"/>
    <property type="match status" value="1"/>
</dbReference>
<keyword evidence="2 4" id="KW-0012">Acyltransferase</keyword>
<keyword evidence="1 4" id="KW-0808">Transferase</keyword>
<evidence type="ECO:0000313" key="5">
    <source>
        <dbReference type="Proteomes" id="UP001354971"/>
    </source>
</evidence>
<evidence type="ECO:0000313" key="4">
    <source>
        <dbReference type="EMBL" id="MEE2526064.1"/>
    </source>
</evidence>
<dbReference type="Gene3D" id="3.40.630.30">
    <property type="match status" value="1"/>
</dbReference>
<organism evidence="4 5">
    <name type="scientific">Hyphobacterium lacteum</name>
    <dbReference type="NCBI Taxonomy" id="3116575"/>
    <lineage>
        <taxon>Bacteria</taxon>
        <taxon>Pseudomonadati</taxon>
        <taxon>Pseudomonadota</taxon>
        <taxon>Alphaproteobacteria</taxon>
        <taxon>Maricaulales</taxon>
        <taxon>Maricaulaceae</taxon>
        <taxon>Hyphobacterium</taxon>
    </lineage>
</organism>
<keyword evidence="5" id="KW-1185">Reference proteome</keyword>
<dbReference type="PANTHER" id="PTHR43877">
    <property type="entry name" value="AMINOALKYLPHOSPHONATE N-ACETYLTRANSFERASE-RELATED-RELATED"/>
    <property type="match status" value="1"/>
</dbReference>
<feature type="domain" description="N-acetyltransferase" evidence="3">
    <location>
        <begin position="14"/>
        <end position="164"/>
    </location>
</feature>
<dbReference type="EMBL" id="JAZDRP010000003">
    <property type="protein sequence ID" value="MEE2526064.1"/>
    <property type="molecule type" value="Genomic_DNA"/>
</dbReference>
<comment type="caution">
    <text evidence="4">The sequence shown here is derived from an EMBL/GenBank/DDBJ whole genome shotgun (WGS) entry which is preliminary data.</text>
</comment>
<dbReference type="PROSITE" id="PS51186">
    <property type="entry name" value="GNAT"/>
    <property type="match status" value="1"/>
</dbReference>
<dbReference type="InterPro" id="IPR000182">
    <property type="entry name" value="GNAT_dom"/>
</dbReference>
<gene>
    <name evidence="4" type="ORF">V0U79_06775</name>
</gene>
<dbReference type="InterPro" id="IPR050832">
    <property type="entry name" value="Bact_Acetyltransf"/>
</dbReference>
<accession>A0ABU7LRV6</accession>
<dbReference type="Proteomes" id="UP001354971">
    <property type="component" value="Unassembled WGS sequence"/>
</dbReference>
<dbReference type="SUPFAM" id="SSF55729">
    <property type="entry name" value="Acyl-CoA N-acyltransferases (Nat)"/>
    <property type="match status" value="1"/>
</dbReference>
<dbReference type="Pfam" id="PF13673">
    <property type="entry name" value="Acetyltransf_10"/>
    <property type="match status" value="1"/>
</dbReference>
<proteinExistence type="predicted"/>
<dbReference type="GO" id="GO:0016746">
    <property type="term" value="F:acyltransferase activity"/>
    <property type="evidence" value="ECO:0007669"/>
    <property type="project" value="UniProtKB-KW"/>
</dbReference>
<dbReference type="RefSeq" id="WP_330198723.1">
    <property type="nucleotide sequence ID" value="NZ_JAZDRP010000003.1"/>
</dbReference>
<reference evidence="4 5" key="1">
    <citation type="submission" date="2024-01" db="EMBL/GenBank/DDBJ databases">
        <title>Hyphobacterium bacterium isolated from marine sediment.</title>
        <authorList>
            <person name="Zhao S."/>
        </authorList>
    </citation>
    <scope>NUCLEOTIDE SEQUENCE [LARGE SCALE GENOMIC DNA]</scope>
    <source>
        <strain evidence="5">HN65</strain>
    </source>
</reference>
<dbReference type="EC" id="2.3.1.-" evidence="4"/>
<dbReference type="InterPro" id="IPR016181">
    <property type="entry name" value="Acyl_CoA_acyltransferase"/>
</dbReference>
<sequence length="164" mass="18059">MAQSAAPPSRPEPLRIRDARLDECEALSALCLRSKAHWGYDDDFIAACAPYLRVEEDCVEKGLAFVALDHEDRILGVCQLHPGDAPAGTLDLLFIEPDAIGTGAGRVLFQEAAQRLREAGDSVMTILSDPDARGFYEKMGADFIADRPSDVFPGRLLPWLEYRL</sequence>
<evidence type="ECO:0000259" key="3">
    <source>
        <dbReference type="PROSITE" id="PS51186"/>
    </source>
</evidence>
<evidence type="ECO:0000256" key="2">
    <source>
        <dbReference type="ARBA" id="ARBA00023315"/>
    </source>
</evidence>
<protein>
    <submittedName>
        <fullName evidence="4">GNAT family N-acetyltransferase</fullName>
        <ecNumber evidence="4">2.3.1.-</ecNumber>
    </submittedName>
</protein>
<evidence type="ECO:0000256" key="1">
    <source>
        <dbReference type="ARBA" id="ARBA00022679"/>
    </source>
</evidence>